<evidence type="ECO:0000313" key="3">
    <source>
        <dbReference type="Proteomes" id="UP000006860"/>
    </source>
</evidence>
<dbReference type="STRING" id="756272.Plabr_1833"/>
<evidence type="ECO:0008006" key="4">
    <source>
        <dbReference type="Google" id="ProtNLM"/>
    </source>
</evidence>
<evidence type="ECO:0000313" key="2">
    <source>
        <dbReference type="EMBL" id="ADY59443.1"/>
    </source>
</evidence>
<feature type="signal peptide" evidence="1">
    <location>
        <begin position="1"/>
        <end position="20"/>
    </location>
</feature>
<sequence>MIRQLFLILCIMRSTAVAYAEEPNAAETLDPEALIKRSYAVKKERKEVIAALIEAVEQDERELVHYWHEPTTMYMIWRLGNLKAEEAIPLLILRLTYLPHAQEHSLGKLRTYDYYPAASSLVDIGYPAAKAVVSVISNTKSTDEEVEIAAWVILCALAQNQFDPQERDRGRAVAFLKEWIRIRGDEEVRDNYYRAVHFIWDHEPSLEPPARVKKLVEIREKYSKPLPETPYNGGGFF</sequence>
<dbReference type="Gene3D" id="1.25.10.10">
    <property type="entry name" value="Leucine-rich Repeat Variant"/>
    <property type="match status" value="1"/>
</dbReference>
<dbReference type="EMBL" id="CP002546">
    <property type="protein sequence ID" value="ADY59443.1"/>
    <property type="molecule type" value="Genomic_DNA"/>
</dbReference>
<proteinExistence type="predicted"/>
<dbReference type="KEGG" id="pbs:Plabr_1833"/>
<dbReference type="InterPro" id="IPR011989">
    <property type="entry name" value="ARM-like"/>
</dbReference>
<dbReference type="HOGENOM" id="CLU_1169973_0_0_0"/>
<keyword evidence="3" id="KW-1185">Reference proteome</keyword>
<dbReference type="RefSeq" id="WP_013628170.1">
    <property type="nucleotide sequence ID" value="NC_015174.1"/>
</dbReference>
<protein>
    <recommendedName>
        <fullName evidence="4">HEAT repeat domain-containing protein</fullName>
    </recommendedName>
</protein>
<keyword evidence="1" id="KW-0732">Signal</keyword>
<name>F0SGA1_RUBBR</name>
<feature type="chain" id="PRO_5003256215" description="HEAT repeat domain-containing protein" evidence="1">
    <location>
        <begin position="21"/>
        <end position="237"/>
    </location>
</feature>
<accession>F0SGA1</accession>
<dbReference type="AlphaFoldDB" id="F0SGA1"/>
<reference evidence="3" key="1">
    <citation type="submission" date="2011-02" db="EMBL/GenBank/DDBJ databases">
        <title>The complete genome of Planctomyces brasiliensis DSM 5305.</title>
        <authorList>
            <person name="Lucas S."/>
            <person name="Copeland A."/>
            <person name="Lapidus A."/>
            <person name="Bruce D."/>
            <person name="Goodwin L."/>
            <person name="Pitluck S."/>
            <person name="Kyrpides N."/>
            <person name="Mavromatis K."/>
            <person name="Pagani I."/>
            <person name="Ivanova N."/>
            <person name="Ovchinnikova G."/>
            <person name="Lu M."/>
            <person name="Detter J.C."/>
            <person name="Han C."/>
            <person name="Land M."/>
            <person name="Hauser L."/>
            <person name="Markowitz V."/>
            <person name="Cheng J.-F."/>
            <person name="Hugenholtz P."/>
            <person name="Woyke T."/>
            <person name="Wu D."/>
            <person name="Tindall B."/>
            <person name="Pomrenke H.G."/>
            <person name="Brambilla E."/>
            <person name="Klenk H.-P."/>
            <person name="Eisen J.A."/>
        </authorList>
    </citation>
    <scope>NUCLEOTIDE SEQUENCE [LARGE SCALE GENOMIC DNA]</scope>
    <source>
        <strain evidence="3">ATCC 49424 / DSM 5305 / JCM 21570 / NBRC 103401 / IFAM 1448</strain>
    </source>
</reference>
<gene>
    <name evidence="2" type="ordered locus">Plabr_1833</name>
</gene>
<evidence type="ECO:0000256" key="1">
    <source>
        <dbReference type="SAM" id="SignalP"/>
    </source>
</evidence>
<organism evidence="2 3">
    <name type="scientific">Rubinisphaera brasiliensis (strain ATCC 49424 / DSM 5305 / JCM 21570 / IAM 15109 / NBRC 103401 / IFAM 1448)</name>
    <name type="common">Planctomyces brasiliensis</name>
    <dbReference type="NCBI Taxonomy" id="756272"/>
    <lineage>
        <taxon>Bacteria</taxon>
        <taxon>Pseudomonadati</taxon>
        <taxon>Planctomycetota</taxon>
        <taxon>Planctomycetia</taxon>
        <taxon>Planctomycetales</taxon>
        <taxon>Planctomycetaceae</taxon>
        <taxon>Rubinisphaera</taxon>
    </lineage>
</organism>
<dbReference type="Proteomes" id="UP000006860">
    <property type="component" value="Chromosome"/>
</dbReference>